<gene>
    <name evidence="1" type="ORF">SAMN04488054_10555</name>
</gene>
<evidence type="ECO:0000313" key="2">
    <source>
        <dbReference type="Proteomes" id="UP000199668"/>
    </source>
</evidence>
<name>A0A1I4KK22_9BACI</name>
<sequence length="53" mass="6398">MFQSQENVLLLHQSDERVNVYYNSNARPFSLPKIGPRPPYFCYPRYEPYYPVI</sequence>
<proteinExistence type="predicted"/>
<dbReference type="EMBL" id="FOTY01000005">
    <property type="protein sequence ID" value="SFL78949.1"/>
    <property type="molecule type" value="Genomic_DNA"/>
</dbReference>
<dbReference type="AlphaFoldDB" id="A0A1I4KK22"/>
<keyword evidence="2" id="KW-1185">Reference proteome</keyword>
<accession>A0A1I4KK22</accession>
<dbReference type="Proteomes" id="UP000199668">
    <property type="component" value="Unassembled WGS sequence"/>
</dbReference>
<reference evidence="1 2" key="1">
    <citation type="submission" date="2016-10" db="EMBL/GenBank/DDBJ databases">
        <authorList>
            <person name="de Groot N.N."/>
        </authorList>
    </citation>
    <scope>NUCLEOTIDE SEQUENCE [LARGE SCALE GENOMIC DNA]</scope>
    <source>
        <strain evidence="1 2">CGMCC 1.6134</strain>
    </source>
</reference>
<protein>
    <submittedName>
        <fullName evidence="1">Uncharacterized protein</fullName>
    </submittedName>
</protein>
<evidence type="ECO:0000313" key="1">
    <source>
        <dbReference type="EMBL" id="SFL78949.1"/>
    </source>
</evidence>
<organism evidence="1 2">
    <name type="scientific">Salibacterium qingdaonense</name>
    <dbReference type="NCBI Taxonomy" id="266892"/>
    <lineage>
        <taxon>Bacteria</taxon>
        <taxon>Bacillati</taxon>
        <taxon>Bacillota</taxon>
        <taxon>Bacilli</taxon>
        <taxon>Bacillales</taxon>
        <taxon>Bacillaceae</taxon>
    </lineage>
</organism>